<dbReference type="SUPFAM" id="SSF51735">
    <property type="entry name" value="NAD(P)-binding Rossmann-fold domains"/>
    <property type="match status" value="1"/>
</dbReference>
<protein>
    <recommendedName>
        <fullName evidence="3">SDR family oxidoreductase</fullName>
    </recommendedName>
</protein>
<reference evidence="1 2" key="1">
    <citation type="submission" date="2019-09" db="EMBL/GenBank/DDBJ databases">
        <title>Taxonomy of Antarctic Massilia spp.: description of Massilia rubra sp. nov., Massilia aquatica sp. nov., Massilia mucilaginosa sp. nov., Massilia frigida sp. nov. isolated from streams, lakes and regoliths.</title>
        <authorList>
            <person name="Holochova P."/>
            <person name="Sedlacek I."/>
            <person name="Kralova S."/>
            <person name="Maslanova I."/>
            <person name="Busse H.-J."/>
            <person name="Stankova E."/>
            <person name="Vrbovska V."/>
            <person name="Kovarovic V."/>
            <person name="Bartak M."/>
            <person name="Svec P."/>
            <person name="Pantucek R."/>
        </authorList>
    </citation>
    <scope>NUCLEOTIDE SEQUENCE [LARGE SCALE GENOMIC DNA]</scope>
    <source>
        <strain evidence="1 2">CCM 8692</strain>
    </source>
</reference>
<evidence type="ECO:0008006" key="3">
    <source>
        <dbReference type="Google" id="ProtNLM"/>
    </source>
</evidence>
<dbReference type="Gene3D" id="3.40.50.720">
    <property type="entry name" value="NAD(P)-binding Rossmann-like Domain"/>
    <property type="match status" value="1"/>
</dbReference>
<accession>A0ABX0LJH3</accession>
<dbReference type="InterPro" id="IPR036291">
    <property type="entry name" value="NAD(P)-bd_dom_sf"/>
</dbReference>
<sequence length="59" mass="5556">MGPTDGDMNPADAAIAEAVRPGIAMGRYGTGADAVAYLAGPGASFVTGTGMLAAGGLTA</sequence>
<organism evidence="1 2">
    <name type="scientific">Massilia rubra</name>
    <dbReference type="NCBI Taxonomy" id="2607910"/>
    <lineage>
        <taxon>Bacteria</taxon>
        <taxon>Pseudomonadati</taxon>
        <taxon>Pseudomonadota</taxon>
        <taxon>Betaproteobacteria</taxon>
        <taxon>Burkholderiales</taxon>
        <taxon>Oxalobacteraceae</taxon>
        <taxon>Telluria group</taxon>
        <taxon>Massilia</taxon>
    </lineage>
</organism>
<evidence type="ECO:0000313" key="1">
    <source>
        <dbReference type="EMBL" id="NHZ34993.1"/>
    </source>
</evidence>
<dbReference type="EMBL" id="VUYU01000009">
    <property type="protein sequence ID" value="NHZ34993.1"/>
    <property type="molecule type" value="Genomic_DNA"/>
</dbReference>
<keyword evidence="2" id="KW-1185">Reference proteome</keyword>
<gene>
    <name evidence="1" type="ORF">F0185_15570</name>
</gene>
<dbReference type="Proteomes" id="UP000785613">
    <property type="component" value="Unassembled WGS sequence"/>
</dbReference>
<evidence type="ECO:0000313" key="2">
    <source>
        <dbReference type="Proteomes" id="UP000785613"/>
    </source>
</evidence>
<dbReference type="RefSeq" id="WP_167225914.1">
    <property type="nucleotide sequence ID" value="NZ_VUYU01000009.1"/>
</dbReference>
<proteinExistence type="predicted"/>
<comment type="caution">
    <text evidence="1">The sequence shown here is derived from an EMBL/GenBank/DDBJ whole genome shotgun (WGS) entry which is preliminary data.</text>
</comment>
<name>A0ABX0LJH3_9BURK</name>